<dbReference type="InterPro" id="IPR050266">
    <property type="entry name" value="AB_hydrolase_sf"/>
</dbReference>
<name>A0A9W6I5Y9_9ACTN</name>
<evidence type="ECO:0000313" key="2">
    <source>
        <dbReference type="EMBL" id="GLK12722.1"/>
    </source>
</evidence>
<dbReference type="InterPro" id="IPR000073">
    <property type="entry name" value="AB_hydrolase_1"/>
</dbReference>
<protein>
    <recommendedName>
        <fullName evidence="1">AB hydrolase-1 domain-containing protein</fullName>
    </recommendedName>
</protein>
<evidence type="ECO:0000259" key="1">
    <source>
        <dbReference type="Pfam" id="PF12697"/>
    </source>
</evidence>
<dbReference type="PANTHER" id="PTHR43798:SF33">
    <property type="entry name" value="HYDROLASE, PUTATIVE (AFU_ORTHOLOGUE AFUA_2G14860)-RELATED"/>
    <property type="match status" value="1"/>
</dbReference>
<dbReference type="PANTHER" id="PTHR43798">
    <property type="entry name" value="MONOACYLGLYCEROL LIPASE"/>
    <property type="match status" value="1"/>
</dbReference>
<dbReference type="AlphaFoldDB" id="A0A9W6I5Y9"/>
<dbReference type="PRINTS" id="PR00111">
    <property type="entry name" value="ABHYDROLASE"/>
</dbReference>
<evidence type="ECO:0000313" key="3">
    <source>
        <dbReference type="Proteomes" id="UP001143474"/>
    </source>
</evidence>
<proteinExistence type="predicted"/>
<comment type="caution">
    <text evidence="2">The sequence shown here is derived from an EMBL/GenBank/DDBJ whole genome shotgun (WGS) entry which is preliminary data.</text>
</comment>
<accession>A0A9W6I5Y9</accession>
<dbReference type="Pfam" id="PF12697">
    <property type="entry name" value="Abhydrolase_6"/>
    <property type="match status" value="1"/>
</dbReference>
<dbReference type="Gene3D" id="3.40.50.1820">
    <property type="entry name" value="alpha/beta hydrolase"/>
    <property type="match status" value="1"/>
</dbReference>
<dbReference type="RefSeq" id="WP_271221040.1">
    <property type="nucleotide sequence ID" value="NZ_BAAAVD010000008.1"/>
</dbReference>
<dbReference type="GO" id="GO:0016020">
    <property type="term" value="C:membrane"/>
    <property type="evidence" value="ECO:0007669"/>
    <property type="project" value="TreeGrafter"/>
</dbReference>
<gene>
    <name evidence="2" type="ORF">GCM10017600_61320</name>
</gene>
<dbReference type="GO" id="GO:0003824">
    <property type="term" value="F:catalytic activity"/>
    <property type="evidence" value="ECO:0007669"/>
    <property type="project" value="UniProtKB-ARBA"/>
</dbReference>
<dbReference type="InterPro" id="IPR029058">
    <property type="entry name" value="AB_hydrolase_fold"/>
</dbReference>
<dbReference type="SUPFAM" id="SSF53474">
    <property type="entry name" value="alpha/beta-Hydrolases"/>
    <property type="match status" value="1"/>
</dbReference>
<organism evidence="2 3">
    <name type="scientific">Streptosporangium carneum</name>
    <dbReference type="NCBI Taxonomy" id="47481"/>
    <lineage>
        <taxon>Bacteria</taxon>
        <taxon>Bacillati</taxon>
        <taxon>Actinomycetota</taxon>
        <taxon>Actinomycetes</taxon>
        <taxon>Streptosporangiales</taxon>
        <taxon>Streptosporangiaceae</taxon>
        <taxon>Streptosporangium</taxon>
    </lineage>
</organism>
<dbReference type="Proteomes" id="UP001143474">
    <property type="component" value="Unassembled WGS sequence"/>
</dbReference>
<reference evidence="2" key="1">
    <citation type="journal article" date="2014" name="Int. J. Syst. Evol. Microbiol.">
        <title>Complete genome sequence of Corynebacterium casei LMG S-19264T (=DSM 44701T), isolated from a smear-ripened cheese.</title>
        <authorList>
            <consortium name="US DOE Joint Genome Institute (JGI-PGF)"/>
            <person name="Walter F."/>
            <person name="Albersmeier A."/>
            <person name="Kalinowski J."/>
            <person name="Ruckert C."/>
        </authorList>
    </citation>
    <scope>NUCLEOTIDE SEQUENCE</scope>
    <source>
        <strain evidence="2">VKM Ac-2007</strain>
    </source>
</reference>
<sequence length="266" mass="28073">MEETAREVVTGDGVRLVCRDGGGPGPAVVLLHGLAGASSEWRAVADLLGPEWRTVAVDQRGHGDSERRPADVSRAAHVADVVEVIGALRLGPVALVGQSLGGNTALLVAAAAPDLVRGLVLVEAGPGRPDPAAPGEIGGWLDSWPVPFPDRERAADFLGGGSVGRGWASGLVETDEGLWPRFDREVVVASLTAACERSYWDEWRRIRCPALVVLGERGIVGVGESDRMRDLRPDIPIAVVAGAGHDLHLEDPRALHERMAGFLRGL</sequence>
<dbReference type="EMBL" id="BSEV01000018">
    <property type="protein sequence ID" value="GLK12722.1"/>
    <property type="molecule type" value="Genomic_DNA"/>
</dbReference>
<keyword evidence="3" id="KW-1185">Reference proteome</keyword>
<feature type="domain" description="AB hydrolase-1" evidence="1">
    <location>
        <begin position="28"/>
        <end position="256"/>
    </location>
</feature>
<reference evidence="2" key="2">
    <citation type="submission" date="2023-01" db="EMBL/GenBank/DDBJ databases">
        <authorList>
            <person name="Sun Q."/>
            <person name="Evtushenko L."/>
        </authorList>
    </citation>
    <scope>NUCLEOTIDE SEQUENCE</scope>
    <source>
        <strain evidence="2">VKM Ac-2007</strain>
    </source>
</reference>